<feature type="compositionally biased region" description="Basic and acidic residues" evidence="6">
    <location>
        <begin position="211"/>
        <end position="227"/>
    </location>
</feature>
<evidence type="ECO:0000256" key="3">
    <source>
        <dbReference type="ARBA" id="ARBA00023163"/>
    </source>
</evidence>
<feature type="domain" description="Plus3" evidence="7">
    <location>
        <begin position="284"/>
        <end position="411"/>
    </location>
</feature>
<feature type="region of interest" description="Disordered" evidence="6">
    <location>
        <begin position="539"/>
        <end position="577"/>
    </location>
</feature>
<feature type="region of interest" description="Disordered" evidence="6">
    <location>
        <begin position="596"/>
        <end position="638"/>
    </location>
</feature>
<evidence type="ECO:0000256" key="6">
    <source>
        <dbReference type="SAM" id="MobiDB-lite"/>
    </source>
</evidence>
<organism evidence="8 9">
    <name type="scientific">Pristionchus fissidentatus</name>
    <dbReference type="NCBI Taxonomy" id="1538716"/>
    <lineage>
        <taxon>Eukaryota</taxon>
        <taxon>Metazoa</taxon>
        <taxon>Ecdysozoa</taxon>
        <taxon>Nematoda</taxon>
        <taxon>Chromadorea</taxon>
        <taxon>Rhabditida</taxon>
        <taxon>Rhabditina</taxon>
        <taxon>Diplogasteromorpha</taxon>
        <taxon>Diplogasteroidea</taxon>
        <taxon>Neodiplogasteridae</taxon>
        <taxon>Pristionchus</taxon>
    </lineage>
</organism>
<keyword evidence="2" id="KW-0805">Transcription regulation</keyword>
<dbReference type="SUPFAM" id="SSF159042">
    <property type="entry name" value="Plus3-like"/>
    <property type="match status" value="1"/>
</dbReference>
<sequence>MSSDSDSSDDGRKKKGKGRKMSSDDSDSDHKTKRRGKAPISKNFVDSDSERSEDEDTKPSPSRKRKAPSNKGSAKKRGRGRGDSSDEELNTVNGVSLTEEDKTKMQGMSEKDREIYLYNRMEEEETKKIRDQIAKRLLQKTNPAPEEKERGRGRKKERKVESDDSDASMDSERDTKKDTKPVRKSQPTGSDSEENVRVMPSEAHRKKKQKSAMEDLMNKRKEKEAKKASLAVDAVFGTEKDSSSDSSSSSASSRSSSPSSRSSSPTRSRSASPSKEDKAGKRPVECLEELVLARLSRFKLAKFVHASFFNKTVTDCYVKIEVGKNNYKIAQITDVVETAKVYKVENTLTNRGLKLRMGTVDQVYRLEYISNKEFTQQDFQGWLDSMKHHNRSIPTMAEIQKKQKDIANAINHEYSNSEVDAMIKEKARFKPTPKNFAMTKGELMKKLEYSKQNGLHEEVQRLQAEIDNVDNAADVLDKKRAGGITAIDWINKRNRNMMKEQFLGEKKVEGFSNREDDPFTRKSGKMRVVSGSAKNLAAMDEDPTAGGVSASSSTTSNVSSTPLAVKSTPSTSKGGNDLFSLHSVKIDLDLDLNSLRTPVNDDVSSRTIHPTSTPSSRGRPLSLEDYKKRKMEAKASQA</sequence>
<gene>
    <name evidence="8" type="ORF">PFISCL1PPCAC_2543</name>
</gene>
<dbReference type="AlphaFoldDB" id="A0AAV5UVZ6"/>
<proteinExistence type="predicted"/>
<evidence type="ECO:0000256" key="5">
    <source>
        <dbReference type="SAM" id="Coils"/>
    </source>
</evidence>
<feature type="compositionally biased region" description="Low complexity" evidence="6">
    <location>
        <begin position="244"/>
        <end position="273"/>
    </location>
</feature>
<feature type="compositionally biased region" description="Basic and acidic residues" evidence="6">
    <location>
        <begin position="170"/>
        <end position="181"/>
    </location>
</feature>
<evidence type="ECO:0000256" key="1">
    <source>
        <dbReference type="ARBA" id="ARBA00004123"/>
    </source>
</evidence>
<keyword evidence="4" id="KW-0539">Nucleus</keyword>
<dbReference type="GO" id="GO:0003677">
    <property type="term" value="F:DNA binding"/>
    <property type="evidence" value="ECO:0007669"/>
    <property type="project" value="InterPro"/>
</dbReference>
<dbReference type="PROSITE" id="PS51360">
    <property type="entry name" value="PLUS3"/>
    <property type="match status" value="1"/>
</dbReference>
<keyword evidence="5" id="KW-0175">Coiled coil</keyword>
<dbReference type="GO" id="GO:0016593">
    <property type="term" value="C:Cdc73/Paf1 complex"/>
    <property type="evidence" value="ECO:0007669"/>
    <property type="project" value="TreeGrafter"/>
</dbReference>
<feature type="coiled-coil region" evidence="5">
    <location>
        <begin position="452"/>
        <end position="479"/>
    </location>
</feature>
<feature type="compositionally biased region" description="Basic and acidic residues" evidence="6">
    <location>
        <begin position="99"/>
        <end position="115"/>
    </location>
</feature>
<dbReference type="PANTHER" id="PTHR13115">
    <property type="entry name" value="RNA POLYMERASE-ASSOCIATED PROTEIN RTF1 HOMOLOG"/>
    <property type="match status" value="1"/>
</dbReference>
<dbReference type="SMART" id="SM00719">
    <property type="entry name" value="Plus3"/>
    <property type="match status" value="1"/>
</dbReference>
<comment type="subcellular location">
    <subcellularLocation>
        <location evidence="1">Nucleus</location>
    </subcellularLocation>
</comment>
<name>A0AAV5UVZ6_9BILA</name>
<protein>
    <recommendedName>
        <fullName evidence="7">Plus3 domain-containing protein</fullName>
    </recommendedName>
</protein>
<dbReference type="Proteomes" id="UP001432322">
    <property type="component" value="Unassembled WGS sequence"/>
</dbReference>
<evidence type="ECO:0000256" key="4">
    <source>
        <dbReference type="ARBA" id="ARBA00023242"/>
    </source>
</evidence>
<keyword evidence="9" id="KW-1185">Reference proteome</keyword>
<feature type="compositionally biased region" description="Polar residues" evidence="6">
    <location>
        <begin position="605"/>
        <end position="616"/>
    </location>
</feature>
<dbReference type="PANTHER" id="PTHR13115:SF8">
    <property type="entry name" value="RNA POLYMERASE-ASSOCIATED PROTEIN RTF1 HOMOLOG"/>
    <property type="match status" value="1"/>
</dbReference>
<feature type="region of interest" description="Disordered" evidence="6">
    <location>
        <begin position="1"/>
        <end position="280"/>
    </location>
</feature>
<evidence type="ECO:0000259" key="7">
    <source>
        <dbReference type="PROSITE" id="PS51360"/>
    </source>
</evidence>
<comment type="caution">
    <text evidence="8">The sequence shown here is derived from an EMBL/GenBank/DDBJ whole genome shotgun (WGS) entry which is preliminary data.</text>
</comment>
<dbReference type="Gene3D" id="3.90.70.200">
    <property type="entry name" value="Plus-3 domain"/>
    <property type="match status" value="1"/>
</dbReference>
<keyword evidence="3" id="KW-0804">Transcription</keyword>
<dbReference type="InterPro" id="IPR036128">
    <property type="entry name" value="Plus3-like_sf"/>
</dbReference>
<feature type="compositionally biased region" description="Basic residues" evidence="6">
    <location>
        <begin position="61"/>
        <end position="79"/>
    </location>
</feature>
<evidence type="ECO:0000313" key="9">
    <source>
        <dbReference type="Proteomes" id="UP001432322"/>
    </source>
</evidence>
<feature type="compositionally biased region" description="Low complexity" evidence="6">
    <location>
        <begin position="544"/>
        <end position="561"/>
    </location>
</feature>
<dbReference type="Pfam" id="PF03126">
    <property type="entry name" value="Plus-3"/>
    <property type="match status" value="1"/>
</dbReference>
<dbReference type="InterPro" id="IPR004343">
    <property type="entry name" value="Plus-3_dom"/>
</dbReference>
<dbReference type="EMBL" id="BTSY01000001">
    <property type="protein sequence ID" value="GMT11246.1"/>
    <property type="molecule type" value="Genomic_DNA"/>
</dbReference>
<dbReference type="GO" id="GO:1990269">
    <property type="term" value="F:RNA polymerase II C-terminal domain phosphoserine binding"/>
    <property type="evidence" value="ECO:0007669"/>
    <property type="project" value="TreeGrafter"/>
</dbReference>
<evidence type="ECO:0000313" key="8">
    <source>
        <dbReference type="EMBL" id="GMT11246.1"/>
    </source>
</evidence>
<accession>A0AAV5UVZ6</accession>
<feature type="compositionally biased region" description="Basic and acidic residues" evidence="6">
    <location>
        <begin position="125"/>
        <end position="134"/>
    </location>
</feature>
<reference evidence="8" key="1">
    <citation type="submission" date="2023-10" db="EMBL/GenBank/DDBJ databases">
        <title>Genome assembly of Pristionchus species.</title>
        <authorList>
            <person name="Yoshida K."/>
            <person name="Sommer R.J."/>
        </authorList>
    </citation>
    <scope>NUCLEOTIDE SEQUENCE</scope>
    <source>
        <strain evidence="8">RS5133</strain>
    </source>
</reference>
<evidence type="ECO:0000256" key="2">
    <source>
        <dbReference type="ARBA" id="ARBA00023015"/>
    </source>
</evidence>